<dbReference type="RefSeq" id="WP_010036721.1">
    <property type="nucleotide sequence ID" value="NZ_CP025958.1"/>
</dbReference>
<feature type="transmembrane region" description="Helical" evidence="5">
    <location>
        <begin position="24"/>
        <end position="46"/>
    </location>
</feature>
<feature type="transmembrane region" description="Helical" evidence="5">
    <location>
        <begin position="340"/>
        <end position="365"/>
    </location>
</feature>
<proteinExistence type="predicted"/>
<feature type="domain" description="ABC-2 type transporter transmembrane" evidence="6">
    <location>
        <begin position="21"/>
        <end position="447"/>
    </location>
</feature>
<dbReference type="InterPro" id="IPR013525">
    <property type="entry name" value="ABC2_TM"/>
</dbReference>
<dbReference type="PANTHER" id="PTHR43471">
    <property type="entry name" value="ABC TRANSPORTER PERMEASE"/>
    <property type="match status" value="1"/>
</dbReference>
<dbReference type="AlphaFoldDB" id="A0A2Z3H728"/>
<dbReference type="Pfam" id="PF12698">
    <property type="entry name" value="ABC2_membrane_3"/>
    <property type="match status" value="1"/>
</dbReference>
<organism evidence="7 8">
    <name type="scientific">Gemmata obscuriglobus</name>
    <dbReference type="NCBI Taxonomy" id="114"/>
    <lineage>
        <taxon>Bacteria</taxon>
        <taxon>Pseudomonadati</taxon>
        <taxon>Planctomycetota</taxon>
        <taxon>Planctomycetia</taxon>
        <taxon>Gemmatales</taxon>
        <taxon>Gemmataceae</taxon>
        <taxon>Gemmata</taxon>
    </lineage>
</organism>
<gene>
    <name evidence="7" type="ORF">C1280_35810</name>
</gene>
<evidence type="ECO:0000313" key="8">
    <source>
        <dbReference type="Proteomes" id="UP000245802"/>
    </source>
</evidence>
<accession>A0A2Z3H728</accession>
<name>A0A2Z3H728_9BACT</name>
<dbReference type="KEGG" id="gog:C1280_35810"/>
<comment type="subcellular location">
    <subcellularLocation>
        <location evidence="1">Membrane</location>
        <topology evidence="1">Multi-pass membrane protein</topology>
    </subcellularLocation>
</comment>
<dbReference type="GO" id="GO:0140359">
    <property type="term" value="F:ABC-type transporter activity"/>
    <property type="evidence" value="ECO:0007669"/>
    <property type="project" value="InterPro"/>
</dbReference>
<feature type="transmembrane region" description="Helical" evidence="5">
    <location>
        <begin position="303"/>
        <end position="328"/>
    </location>
</feature>
<dbReference type="PANTHER" id="PTHR43471:SF3">
    <property type="entry name" value="ABC TRANSPORTER PERMEASE PROTEIN NATB"/>
    <property type="match status" value="1"/>
</dbReference>
<evidence type="ECO:0000256" key="4">
    <source>
        <dbReference type="ARBA" id="ARBA00023136"/>
    </source>
</evidence>
<evidence type="ECO:0000256" key="2">
    <source>
        <dbReference type="ARBA" id="ARBA00022692"/>
    </source>
</evidence>
<evidence type="ECO:0000259" key="6">
    <source>
        <dbReference type="Pfam" id="PF12698"/>
    </source>
</evidence>
<dbReference type="EMBL" id="CP025958">
    <property type="protein sequence ID" value="AWM41833.1"/>
    <property type="molecule type" value="Genomic_DNA"/>
</dbReference>
<evidence type="ECO:0000256" key="1">
    <source>
        <dbReference type="ARBA" id="ARBA00004141"/>
    </source>
</evidence>
<dbReference type="GO" id="GO:0005886">
    <property type="term" value="C:plasma membrane"/>
    <property type="evidence" value="ECO:0007669"/>
    <property type="project" value="UniProtKB-SubCell"/>
</dbReference>
<keyword evidence="3 5" id="KW-1133">Transmembrane helix</keyword>
<feature type="transmembrane region" description="Helical" evidence="5">
    <location>
        <begin position="377"/>
        <end position="396"/>
    </location>
</feature>
<reference evidence="7 8" key="1">
    <citation type="submission" date="2018-01" db="EMBL/GenBank/DDBJ databases">
        <title>G. obscuriglobus.</title>
        <authorList>
            <person name="Franke J."/>
            <person name="Blomberg W."/>
            <person name="Selmecki A."/>
        </authorList>
    </citation>
    <scope>NUCLEOTIDE SEQUENCE [LARGE SCALE GENOMIC DNA]</scope>
    <source>
        <strain evidence="7 8">DSM 5831</strain>
    </source>
</reference>
<evidence type="ECO:0000256" key="5">
    <source>
        <dbReference type="SAM" id="Phobius"/>
    </source>
</evidence>
<dbReference type="OrthoDB" id="5486437at2"/>
<keyword evidence="4 5" id="KW-0472">Membrane</keyword>
<feature type="transmembrane region" description="Helical" evidence="5">
    <location>
        <begin position="251"/>
        <end position="273"/>
    </location>
</feature>
<feature type="transmembrane region" description="Helical" evidence="5">
    <location>
        <begin position="431"/>
        <end position="453"/>
    </location>
</feature>
<protein>
    <submittedName>
        <fullName evidence="7">ABC transporter permease</fullName>
    </submittedName>
</protein>
<keyword evidence="2 5" id="KW-0812">Transmembrane</keyword>
<evidence type="ECO:0000313" key="7">
    <source>
        <dbReference type="EMBL" id="AWM41833.1"/>
    </source>
</evidence>
<evidence type="ECO:0000256" key="3">
    <source>
        <dbReference type="ARBA" id="ARBA00022989"/>
    </source>
</evidence>
<dbReference type="Proteomes" id="UP000245802">
    <property type="component" value="Chromosome"/>
</dbReference>
<keyword evidence="8" id="KW-1185">Reference proteome</keyword>
<sequence length="480" mass="52016">MRWPVVRLIAGREVRDQLRDRRTLFLILGLPVLMYPLFVGVGILFVTALKEKKLVVGVVGPGHAPAAEPDLTPVLGGPGAAAQELRAYPALFGPDGQFAPRYTGTALVSAPMGVEPLPAGTDDEYRELLAQRRVDAIVVLDSDLPARLARYERPEIEVPVAVGTFPVATTTVPVDRGARPAVRVLGRDGEENSKLAVQRVTGVLEHWSNDLKAARFARLGLPADIDHPIEIRDPQSEKTSEKKIADDLRDMLVKVIPFLLVMWMLTGAIYPAIDMTAGEKERGTMETLLISPAERTEIVAGKFLATTCFSFGTALWNVALMLVAVAAAPLLAPGLFGHGLISLAGLAACLLAAIPLALLFAALALSLGVFARSTKEGNYYMVPLFFVVLPLAYWSMTPGIELSEFTRWVPVANALLFQQRLLAVRTDAFPWGHVPVVFGVLAACVLTGLFAAVRQFHREGVLFREGETSGKRGWSLFGKK</sequence>